<protein>
    <submittedName>
        <fullName evidence="1">Uncharacterized protein</fullName>
    </submittedName>
</protein>
<dbReference type="RefSeq" id="WP_134640162.1">
    <property type="nucleotide sequence ID" value="NZ_SOHM01000012.1"/>
</dbReference>
<gene>
    <name evidence="1" type="ORF">E3T61_06970</name>
</gene>
<dbReference type="EMBL" id="SOHM01000012">
    <property type="protein sequence ID" value="TFD92050.1"/>
    <property type="molecule type" value="Genomic_DNA"/>
</dbReference>
<dbReference type="Proteomes" id="UP000298468">
    <property type="component" value="Unassembled WGS sequence"/>
</dbReference>
<evidence type="ECO:0000313" key="1">
    <source>
        <dbReference type="EMBL" id="TFD92050.1"/>
    </source>
</evidence>
<accession>A0A4R9BW08</accession>
<proteinExistence type="predicted"/>
<keyword evidence="2" id="KW-1185">Reference proteome</keyword>
<name>A0A4R9BW08_9MICO</name>
<dbReference type="AlphaFoldDB" id="A0A4R9BW08"/>
<comment type="caution">
    <text evidence="1">The sequence shown here is derived from an EMBL/GenBank/DDBJ whole genome shotgun (WGS) entry which is preliminary data.</text>
</comment>
<organism evidence="1 2">
    <name type="scientific">Cryobacterium lactosi</name>
    <dbReference type="NCBI Taxonomy" id="1259202"/>
    <lineage>
        <taxon>Bacteria</taxon>
        <taxon>Bacillati</taxon>
        <taxon>Actinomycetota</taxon>
        <taxon>Actinomycetes</taxon>
        <taxon>Micrococcales</taxon>
        <taxon>Microbacteriaceae</taxon>
        <taxon>Cryobacterium</taxon>
    </lineage>
</organism>
<reference evidence="1 2" key="1">
    <citation type="submission" date="2019-03" db="EMBL/GenBank/DDBJ databases">
        <title>Genomics of glacier-inhabiting Cryobacterium strains.</title>
        <authorList>
            <person name="Liu Q."/>
            <person name="Xin Y.-H."/>
        </authorList>
    </citation>
    <scope>NUCLEOTIDE SEQUENCE [LARGE SCALE GENOMIC DNA]</scope>
    <source>
        <strain evidence="1 2">Sr59</strain>
    </source>
</reference>
<dbReference type="OrthoDB" id="5119511at2"/>
<sequence>MKRISYCGDSFLTTDGAADALLALVVALPDGHDSELLELPAVNSDGDEMVVQVVVGPGSELISVPEESTAGEPDTLETVAYLQGRMHTITLPRELSYSEASSFAEYEWDSRCVL</sequence>
<evidence type="ECO:0000313" key="2">
    <source>
        <dbReference type="Proteomes" id="UP000298468"/>
    </source>
</evidence>